<gene>
    <name evidence="2" type="ORF">M408DRAFT_331363</name>
    <name evidence="1" type="ORF">M408DRAFT_334162</name>
</gene>
<dbReference type="Proteomes" id="UP000054097">
    <property type="component" value="Unassembled WGS sequence"/>
</dbReference>
<name>A0A0C3B155_SERVB</name>
<sequence>MSQISLNIDFRHPLNPFHQCAHSLFVMQIANIVCETGSSIDLVHGSLVTLNVRYMQNTIGFLVAGGAARQLLGK</sequence>
<dbReference type="HOGENOM" id="CLU_2689354_0_0_1"/>
<protein>
    <submittedName>
        <fullName evidence="2">Uncharacterized protein</fullName>
    </submittedName>
</protein>
<evidence type="ECO:0000313" key="3">
    <source>
        <dbReference type="Proteomes" id="UP000054097"/>
    </source>
</evidence>
<reference evidence="3" key="2">
    <citation type="submission" date="2015-01" db="EMBL/GenBank/DDBJ databases">
        <title>Evolutionary Origins and Diversification of the Mycorrhizal Mutualists.</title>
        <authorList>
            <consortium name="DOE Joint Genome Institute"/>
            <consortium name="Mycorrhizal Genomics Consortium"/>
            <person name="Kohler A."/>
            <person name="Kuo A."/>
            <person name="Nagy L.G."/>
            <person name="Floudas D."/>
            <person name="Copeland A."/>
            <person name="Barry K.W."/>
            <person name="Cichocki N."/>
            <person name="Veneault-Fourrey C."/>
            <person name="LaButti K."/>
            <person name="Lindquist E.A."/>
            <person name="Lipzen A."/>
            <person name="Lundell T."/>
            <person name="Morin E."/>
            <person name="Murat C."/>
            <person name="Riley R."/>
            <person name="Ohm R."/>
            <person name="Sun H."/>
            <person name="Tunlid A."/>
            <person name="Henrissat B."/>
            <person name="Grigoriev I.V."/>
            <person name="Hibbett D.S."/>
            <person name="Martin F."/>
        </authorList>
    </citation>
    <scope>NUCLEOTIDE SEQUENCE [LARGE SCALE GENOMIC DNA]</scope>
    <source>
        <strain evidence="1 3">MAFF 305830</strain>
    </source>
</reference>
<dbReference type="EMBL" id="KN824316">
    <property type="protein sequence ID" value="KIM25266.1"/>
    <property type="molecule type" value="Genomic_DNA"/>
</dbReference>
<evidence type="ECO:0000313" key="1">
    <source>
        <dbReference type="EMBL" id="KIM20054.1"/>
    </source>
</evidence>
<reference evidence="2" key="3">
    <citation type="submission" date="2015-02" db="EMBL/GenBank/DDBJ databases">
        <title>Evolutionary Origins and Diversification of the Mycorrhizal Mutualists.</title>
        <authorList>
            <consortium name="DOE Joint Genome Institute"/>
            <consortium name="Mycorrhizal Genomics Consortium"/>
            <person name="Kohler A."/>
            <person name="Kuo A."/>
            <person name="Nagy L.G."/>
            <person name="Floudas D."/>
            <person name="Copeland A."/>
            <person name="Barry K.W."/>
            <person name="Cichocki N."/>
            <person name="Veneault-Fourrey C."/>
            <person name="LaButti K."/>
            <person name="Lindquist E.A."/>
            <person name="Lipzen A."/>
            <person name="Lundell T."/>
            <person name="Morin E."/>
            <person name="Murat C."/>
            <person name="Riley R."/>
            <person name="Ohm R."/>
            <person name="Sun H."/>
            <person name="Tunlid A."/>
            <person name="Henrissat B."/>
            <person name="Grigoriev I.V."/>
            <person name="Hibbett D.S."/>
            <person name="Martin F."/>
        </authorList>
    </citation>
    <scope>NUCLEOTIDE SEQUENCE</scope>
    <source>
        <strain evidence="2">MAFF 305830</strain>
    </source>
</reference>
<keyword evidence="3" id="KW-1185">Reference proteome</keyword>
<organism evidence="2 3">
    <name type="scientific">Serendipita vermifera MAFF 305830</name>
    <dbReference type="NCBI Taxonomy" id="933852"/>
    <lineage>
        <taxon>Eukaryota</taxon>
        <taxon>Fungi</taxon>
        <taxon>Dikarya</taxon>
        <taxon>Basidiomycota</taxon>
        <taxon>Agaricomycotina</taxon>
        <taxon>Agaricomycetes</taxon>
        <taxon>Sebacinales</taxon>
        <taxon>Serendipitaceae</taxon>
        <taxon>Serendipita</taxon>
    </lineage>
</organism>
<accession>A0A0C3B155</accession>
<reference evidence="2 3" key="1">
    <citation type="submission" date="2014-04" db="EMBL/GenBank/DDBJ databases">
        <authorList>
            <consortium name="DOE Joint Genome Institute"/>
            <person name="Kuo A."/>
            <person name="Zuccaro A."/>
            <person name="Kohler A."/>
            <person name="Nagy L.G."/>
            <person name="Floudas D."/>
            <person name="Copeland A."/>
            <person name="Barry K.W."/>
            <person name="Cichocki N."/>
            <person name="Veneault-Fourrey C."/>
            <person name="LaButti K."/>
            <person name="Lindquist E.A."/>
            <person name="Lipzen A."/>
            <person name="Lundell T."/>
            <person name="Morin E."/>
            <person name="Murat C."/>
            <person name="Sun H."/>
            <person name="Tunlid A."/>
            <person name="Henrissat B."/>
            <person name="Grigoriev I.V."/>
            <person name="Hibbett D.S."/>
            <person name="Martin F."/>
            <person name="Nordberg H.P."/>
            <person name="Cantor M.N."/>
            <person name="Hua S.X."/>
        </authorList>
    </citation>
    <scope>NUCLEOTIDE SEQUENCE [LARGE SCALE GENOMIC DNA]</scope>
    <source>
        <strain evidence="2 3">MAFF 305830</strain>
    </source>
</reference>
<evidence type="ECO:0000313" key="2">
    <source>
        <dbReference type="EMBL" id="KIM25266.1"/>
    </source>
</evidence>
<dbReference type="AlphaFoldDB" id="A0A0C3B155"/>
<dbReference type="EMBL" id="KN824483">
    <property type="protein sequence ID" value="KIM20054.1"/>
    <property type="molecule type" value="Genomic_DNA"/>
</dbReference>
<proteinExistence type="predicted"/>